<dbReference type="AlphaFoldDB" id="A0A7Y6I2I8"/>
<keyword evidence="2" id="KW-0560">Oxidoreductase</keyword>
<evidence type="ECO:0000256" key="1">
    <source>
        <dbReference type="ARBA" id="ARBA00006252"/>
    </source>
</evidence>
<comment type="similarity">
    <text evidence="1">Belongs to the NAD(P)H dehydrogenase (quinone) family.</text>
</comment>
<evidence type="ECO:0000256" key="2">
    <source>
        <dbReference type="ARBA" id="ARBA00023002"/>
    </source>
</evidence>
<dbReference type="PANTHER" id="PTHR10204:SF34">
    <property type="entry name" value="NAD(P)H DEHYDROGENASE [QUINONE] 1 ISOFORM 1"/>
    <property type="match status" value="1"/>
</dbReference>
<dbReference type="InterPro" id="IPR029039">
    <property type="entry name" value="Flavoprotein-like_sf"/>
</dbReference>
<proteinExistence type="inferred from homology"/>
<reference evidence="4 5" key="1">
    <citation type="submission" date="2020-06" db="EMBL/GenBank/DDBJ databases">
        <title>Nonomuraea sp. SMC257, a novel actinomycete isolated from soil.</title>
        <authorList>
            <person name="Chanama M."/>
        </authorList>
    </citation>
    <scope>NUCLEOTIDE SEQUENCE [LARGE SCALE GENOMIC DNA]</scope>
    <source>
        <strain evidence="4 5">SMC257</strain>
    </source>
</reference>
<dbReference type="GO" id="GO:0005829">
    <property type="term" value="C:cytosol"/>
    <property type="evidence" value="ECO:0007669"/>
    <property type="project" value="TreeGrafter"/>
</dbReference>
<dbReference type="Gene3D" id="3.40.50.360">
    <property type="match status" value="1"/>
</dbReference>
<dbReference type="InterPro" id="IPR003680">
    <property type="entry name" value="Flavodoxin_fold"/>
</dbReference>
<evidence type="ECO:0000313" key="5">
    <source>
        <dbReference type="Proteomes" id="UP000586042"/>
    </source>
</evidence>
<dbReference type="InterPro" id="IPR051545">
    <property type="entry name" value="NAD(P)H_dehydrogenase_qn"/>
</dbReference>
<sequence>MRIGVYLAHPRPDSFNRALFDAVVDELRGRDVDVRAHDLYAEGFNPALAAAETETVAEVAPSADDLVQAHRSEIADLDALVFVHPNWWGMPPAILTGWVQRVLVPGVAYKLGTADGEPAGLLKAGRALVLNTSDTPAEREREEFGDPLQRIWSACVLPYVGITDLRRTVFRTVTNSDERQRADWLREARELAAALLDPRNADT</sequence>
<organism evidence="4 5">
    <name type="scientific">Nonomuraea montanisoli</name>
    <dbReference type="NCBI Taxonomy" id="2741721"/>
    <lineage>
        <taxon>Bacteria</taxon>
        <taxon>Bacillati</taxon>
        <taxon>Actinomycetota</taxon>
        <taxon>Actinomycetes</taxon>
        <taxon>Streptosporangiales</taxon>
        <taxon>Streptosporangiaceae</taxon>
        <taxon>Nonomuraea</taxon>
    </lineage>
</organism>
<dbReference type="Proteomes" id="UP000586042">
    <property type="component" value="Unassembled WGS sequence"/>
</dbReference>
<comment type="caution">
    <text evidence="4">The sequence shown here is derived from an EMBL/GenBank/DDBJ whole genome shotgun (WGS) entry which is preliminary data.</text>
</comment>
<evidence type="ECO:0000259" key="3">
    <source>
        <dbReference type="Pfam" id="PF02525"/>
    </source>
</evidence>
<dbReference type="GO" id="GO:0003955">
    <property type="term" value="F:NAD(P)H dehydrogenase (quinone) activity"/>
    <property type="evidence" value="ECO:0007669"/>
    <property type="project" value="TreeGrafter"/>
</dbReference>
<protein>
    <submittedName>
        <fullName evidence="4">NAD(P)H-dependent oxidoreductase</fullName>
    </submittedName>
</protein>
<dbReference type="RefSeq" id="WP_175587441.1">
    <property type="nucleotide sequence ID" value="NZ_JABWGN010000001.1"/>
</dbReference>
<dbReference type="PANTHER" id="PTHR10204">
    <property type="entry name" value="NAD P H OXIDOREDUCTASE-RELATED"/>
    <property type="match status" value="1"/>
</dbReference>
<feature type="domain" description="Flavodoxin-like fold" evidence="3">
    <location>
        <begin position="1"/>
        <end position="190"/>
    </location>
</feature>
<accession>A0A7Y6I2I8</accession>
<dbReference type="SUPFAM" id="SSF52218">
    <property type="entry name" value="Flavoproteins"/>
    <property type="match status" value="1"/>
</dbReference>
<keyword evidence="5" id="KW-1185">Reference proteome</keyword>
<dbReference type="EMBL" id="JABWGN010000001">
    <property type="protein sequence ID" value="NUW29948.1"/>
    <property type="molecule type" value="Genomic_DNA"/>
</dbReference>
<dbReference type="Pfam" id="PF02525">
    <property type="entry name" value="Flavodoxin_2"/>
    <property type="match status" value="1"/>
</dbReference>
<name>A0A7Y6I2I8_9ACTN</name>
<evidence type="ECO:0000313" key="4">
    <source>
        <dbReference type="EMBL" id="NUW29948.1"/>
    </source>
</evidence>
<gene>
    <name evidence="4" type="ORF">HTZ77_00655</name>
</gene>